<dbReference type="OrthoDB" id="4755921at2759"/>
<evidence type="ECO:0000313" key="2">
    <source>
        <dbReference type="EMBL" id="RGP68125.1"/>
    </source>
</evidence>
<name>A0A395S7A1_9HYPO</name>
<feature type="compositionally biased region" description="Polar residues" evidence="1">
    <location>
        <begin position="13"/>
        <end position="25"/>
    </location>
</feature>
<evidence type="ECO:0000313" key="3">
    <source>
        <dbReference type="Proteomes" id="UP000266234"/>
    </source>
</evidence>
<proteinExistence type="predicted"/>
<sequence length="682" mass="75370">MDFDKRTQRQKSRTAVSTDLTSTDGSYEEIHSAPSLPRKEHSGDHSNVSKFSEAMNNPDWRRRRREGNSTYDSMATTSSNSDWSIIGSGESFHVHPNREDCILHRKNRGHFPWDCSDNASPWQSSLNSSEVSTRDMGVAPVDEDYTSMDSYQMNAAVKEKTEGDVHGLCVMLKNFEICDSSKDVRMLHLAPIFPGASTSQNSGQVIHEDGSIYRVAHIQRTSVRLPRWRPSGEDANGKHRTTFISSPHRSSTASYRTMRSSGEENIERARKVVFQDLAVADVGSKIGETREKTSTLPSRVSGNKGAKDELSIRSEAFKKILRKLHSSRTEKSKNEVAGSVKNETEEVDAGFKKFLKNLHHESGQEIRHPGTNPTDEHFYQHELSKGPHGVLKKRNDGSSGLPIVSAYTENPSKKDWSQDSGVCMDTHSFNAGLNPRAREFLSFKNFTRASESSDDPGLPDDELSQQMYLDKGSEDSECPVNGPAAKDLTSANHHLSFVKPNGFNRSNSENANSETSSAPVGGQGPAGFGLTSDMLSFPNVAFPFGTYQTPMQNITSPELISSLELLASIGKWSPATGFGNQLNSPTTSLPFQPCAIAPHPPITINTTPQLPLNPTLRGSGYLACPPPVSKPMFPDPVQQQRYEEYIEWRKLNEPGYALACKTRQQRRAQRGSNTPHSALGKV</sequence>
<evidence type="ECO:0000256" key="1">
    <source>
        <dbReference type="SAM" id="MobiDB-lite"/>
    </source>
</evidence>
<keyword evidence="3" id="KW-1185">Reference proteome</keyword>
<dbReference type="EMBL" id="PXOG01000198">
    <property type="protein sequence ID" value="RGP68125.1"/>
    <property type="molecule type" value="Genomic_DNA"/>
</dbReference>
<feature type="region of interest" description="Disordered" evidence="1">
    <location>
        <begin position="498"/>
        <end position="525"/>
    </location>
</feature>
<feature type="compositionally biased region" description="Polar residues" evidence="1">
    <location>
        <begin position="242"/>
        <end position="256"/>
    </location>
</feature>
<feature type="region of interest" description="Disordered" evidence="1">
    <location>
        <begin position="1"/>
        <end position="82"/>
    </location>
</feature>
<feature type="region of interest" description="Disordered" evidence="1">
    <location>
        <begin position="227"/>
        <end position="256"/>
    </location>
</feature>
<feature type="region of interest" description="Disordered" evidence="1">
    <location>
        <begin position="385"/>
        <end position="419"/>
    </location>
</feature>
<feature type="compositionally biased region" description="Low complexity" evidence="1">
    <location>
        <begin position="504"/>
        <end position="518"/>
    </location>
</feature>
<comment type="caution">
    <text evidence="2">The sequence shown here is derived from an EMBL/GenBank/DDBJ whole genome shotgun (WGS) entry which is preliminary data.</text>
</comment>
<reference evidence="2 3" key="1">
    <citation type="journal article" date="2018" name="PLoS Pathog.">
        <title>Evolution of structural diversity of trichothecenes, a family of toxins produced by plant pathogenic and entomopathogenic fungi.</title>
        <authorList>
            <person name="Proctor R.H."/>
            <person name="McCormick S.P."/>
            <person name="Kim H.S."/>
            <person name="Cardoza R.E."/>
            <person name="Stanley A.M."/>
            <person name="Lindo L."/>
            <person name="Kelly A."/>
            <person name="Brown D.W."/>
            <person name="Lee T."/>
            <person name="Vaughan M.M."/>
            <person name="Alexander N.J."/>
            <person name="Busman M."/>
            <person name="Gutierrez S."/>
        </authorList>
    </citation>
    <scope>NUCLEOTIDE SEQUENCE [LARGE SCALE GENOMIC DNA]</scope>
    <source>
        <strain evidence="2 3">NRRL 20695</strain>
    </source>
</reference>
<feature type="region of interest" description="Disordered" evidence="1">
    <location>
        <begin position="662"/>
        <end position="682"/>
    </location>
</feature>
<organism evidence="2 3">
    <name type="scientific">Fusarium longipes</name>
    <dbReference type="NCBI Taxonomy" id="694270"/>
    <lineage>
        <taxon>Eukaryota</taxon>
        <taxon>Fungi</taxon>
        <taxon>Dikarya</taxon>
        <taxon>Ascomycota</taxon>
        <taxon>Pezizomycotina</taxon>
        <taxon>Sordariomycetes</taxon>
        <taxon>Hypocreomycetidae</taxon>
        <taxon>Hypocreales</taxon>
        <taxon>Nectriaceae</taxon>
        <taxon>Fusarium</taxon>
    </lineage>
</organism>
<gene>
    <name evidence="2" type="ORF">FLONG3_8299</name>
</gene>
<feature type="compositionally biased region" description="Polar residues" evidence="1">
    <location>
        <begin position="68"/>
        <end position="82"/>
    </location>
</feature>
<accession>A0A395S7A1</accession>
<protein>
    <submittedName>
        <fullName evidence="2">Uncharacterized protein</fullName>
    </submittedName>
</protein>
<dbReference type="AlphaFoldDB" id="A0A395S7A1"/>
<dbReference type="Proteomes" id="UP000266234">
    <property type="component" value="Unassembled WGS sequence"/>
</dbReference>